<evidence type="ECO:0000256" key="1">
    <source>
        <dbReference type="SAM" id="Phobius"/>
    </source>
</evidence>
<gene>
    <name evidence="2" type="ORF">DFP95_10792</name>
</gene>
<accession>A0A3D9IBS9</accession>
<dbReference type="RefSeq" id="WP_115993306.1">
    <property type="nucleotide sequence ID" value="NZ_QRDY01000007.1"/>
</dbReference>
<evidence type="ECO:0000313" key="2">
    <source>
        <dbReference type="EMBL" id="RED59253.1"/>
    </source>
</evidence>
<reference evidence="2 3" key="1">
    <citation type="submission" date="2018-07" db="EMBL/GenBank/DDBJ databases">
        <title>Genomic Encyclopedia of Type Strains, Phase III (KMG-III): the genomes of soil and plant-associated and newly described type strains.</title>
        <authorList>
            <person name="Whitman W."/>
        </authorList>
    </citation>
    <scope>NUCLEOTIDE SEQUENCE [LARGE SCALE GENOMIC DNA]</scope>
    <source>
        <strain evidence="2 3">CECT 8236</strain>
    </source>
</reference>
<dbReference type="OrthoDB" id="2664762at2"/>
<comment type="caution">
    <text evidence="2">The sequence shown here is derived from an EMBL/GenBank/DDBJ whole genome shotgun (WGS) entry which is preliminary data.</text>
</comment>
<name>A0A3D9IBS9_9BACL</name>
<proteinExistence type="predicted"/>
<protein>
    <submittedName>
        <fullName evidence="2">Uncharacterized protein</fullName>
    </submittedName>
</protein>
<evidence type="ECO:0000313" key="3">
    <source>
        <dbReference type="Proteomes" id="UP000256869"/>
    </source>
</evidence>
<organism evidence="2 3">
    <name type="scientific">Cohnella lupini</name>
    <dbReference type="NCBI Taxonomy" id="1294267"/>
    <lineage>
        <taxon>Bacteria</taxon>
        <taxon>Bacillati</taxon>
        <taxon>Bacillota</taxon>
        <taxon>Bacilli</taxon>
        <taxon>Bacillales</taxon>
        <taxon>Paenibacillaceae</taxon>
        <taxon>Cohnella</taxon>
    </lineage>
</organism>
<dbReference type="EMBL" id="QRDY01000007">
    <property type="protein sequence ID" value="RED59253.1"/>
    <property type="molecule type" value="Genomic_DNA"/>
</dbReference>
<sequence length="143" mass="15405">MRIGIAMLYAYLMFSKSLIGLPDGNVSSSMHVAPTIHKEDQGEYKALRAGRGSFRSPRSGYNGGIRNQRPGTNNPVARTPAASTNRFGGFFGGVLAGTFLGGLLNPFGFGGTGGFSFFGLVFWGIILYLVIRFLRNRFGSGNR</sequence>
<dbReference type="Proteomes" id="UP000256869">
    <property type="component" value="Unassembled WGS sequence"/>
</dbReference>
<keyword evidence="1" id="KW-1133">Transmembrane helix</keyword>
<keyword evidence="1" id="KW-0812">Transmembrane</keyword>
<feature type="transmembrane region" description="Helical" evidence="1">
    <location>
        <begin position="115"/>
        <end position="134"/>
    </location>
</feature>
<dbReference type="AlphaFoldDB" id="A0A3D9IBS9"/>
<keyword evidence="1" id="KW-0472">Membrane</keyword>
<feature type="transmembrane region" description="Helical" evidence="1">
    <location>
        <begin position="87"/>
        <end position="109"/>
    </location>
</feature>
<keyword evidence="3" id="KW-1185">Reference proteome</keyword>